<dbReference type="EMBL" id="DVNA01000044">
    <property type="protein sequence ID" value="HIU54563.1"/>
    <property type="molecule type" value="Genomic_DNA"/>
</dbReference>
<evidence type="ECO:0000313" key="4">
    <source>
        <dbReference type="Proteomes" id="UP000824112"/>
    </source>
</evidence>
<dbReference type="CDD" id="cd16345">
    <property type="entry name" value="LMWP_ArsC"/>
    <property type="match status" value="1"/>
</dbReference>
<proteinExistence type="predicted"/>
<dbReference type="PANTHER" id="PTHR43428">
    <property type="entry name" value="ARSENATE REDUCTASE"/>
    <property type="match status" value="1"/>
</dbReference>
<comment type="caution">
    <text evidence="3">The sequence shown here is derived from an EMBL/GenBank/DDBJ whole genome shotgun (WGS) entry which is preliminary data.</text>
</comment>
<dbReference type="Proteomes" id="UP000824112">
    <property type="component" value="Unassembled WGS sequence"/>
</dbReference>
<name>A0A9D1SCI7_9BACT</name>
<dbReference type="SMART" id="SM00226">
    <property type="entry name" value="LMWPc"/>
    <property type="match status" value="1"/>
</dbReference>
<sequence length="157" mass="17714">MNVLILCTGNSCRSQMAHGFLQSLDQNIRVCSAGIRPAEKVHPLAVEVMSEVGIDISQHTPSSVTAYLNDSWDYVITVCGNAQETCPVFTGQVGKRLHIGFDDPAAASGTAEYVKREFVRIRNEIQYQFARFYTMEIKGWQLRLDEEARNKDEENIR</sequence>
<feature type="domain" description="Phosphotyrosine protein phosphatase I" evidence="2">
    <location>
        <begin position="1"/>
        <end position="135"/>
    </location>
</feature>
<dbReference type="AlphaFoldDB" id="A0A9D1SCI7"/>
<evidence type="ECO:0000313" key="3">
    <source>
        <dbReference type="EMBL" id="HIU54563.1"/>
    </source>
</evidence>
<protein>
    <submittedName>
        <fullName evidence="3">Arsenate reductase ArsC</fullName>
    </submittedName>
</protein>
<dbReference type="InterPro" id="IPR023485">
    <property type="entry name" value="Ptyr_pPase"/>
</dbReference>
<dbReference type="PANTHER" id="PTHR43428:SF1">
    <property type="entry name" value="ARSENATE REDUCTASE"/>
    <property type="match status" value="1"/>
</dbReference>
<reference evidence="3" key="1">
    <citation type="submission" date="2020-10" db="EMBL/GenBank/DDBJ databases">
        <authorList>
            <person name="Gilroy R."/>
        </authorList>
    </citation>
    <scope>NUCLEOTIDE SEQUENCE</scope>
    <source>
        <strain evidence="3">CHK158-818</strain>
    </source>
</reference>
<accession>A0A9D1SCI7</accession>
<organism evidence="3 4">
    <name type="scientific">Candidatus Gallibacteroides avistercoris</name>
    <dbReference type="NCBI Taxonomy" id="2840833"/>
    <lineage>
        <taxon>Bacteria</taxon>
        <taxon>Pseudomonadati</taxon>
        <taxon>Bacteroidota</taxon>
        <taxon>Bacteroidia</taxon>
        <taxon>Bacteroidales</taxon>
        <taxon>Bacteroidaceae</taxon>
        <taxon>Bacteroidaceae incertae sedis</taxon>
        <taxon>Candidatus Gallibacteroides</taxon>
    </lineage>
</organism>
<keyword evidence="1" id="KW-0059">Arsenical resistance</keyword>
<gene>
    <name evidence="3" type="ORF">IAB03_01995</name>
</gene>
<evidence type="ECO:0000259" key="2">
    <source>
        <dbReference type="SMART" id="SM00226"/>
    </source>
</evidence>
<dbReference type="Pfam" id="PF01451">
    <property type="entry name" value="LMWPc"/>
    <property type="match status" value="1"/>
</dbReference>
<dbReference type="InterPro" id="IPR036196">
    <property type="entry name" value="Ptyr_pPase_sf"/>
</dbReference>
<reference evidence="3" key="2">
    <citation type="journal article" date="2021" name="PeerJ">
        <title>Extensive microbial diversity within the chicken gut microbiome revealed by metagenomics and culture.</title>
        <authorList>
            <person name="Gilroy R."/>
            <person name="Ravi A."/>
            <person name="Getino M."/>
            <person name="Pursley I."/>
            <person name="Horton D.L."/>
            <person name="Alikhan N.F."/>
            <person name="Baker D."/>
            <person name="Gharbi K."/>
            <person name="Hall N."/>
            <person name="Watson M."/>
            <person name="Adriaenssens E.M."/>
            <person name="Foster-Nyarko E."/>
            <person name="Jarju S."/>
            <person name="Secka A."/>
            <person name="Antonio M."/>
            <person name="Oren A."/>
            <person name="Chaudhuri R.R."/>
            <person name="La Ragione R."/>
            <person name="Hildebrand F."/>
            <person name="Pallen M.J."/>
        </authorList>
    </citation>
    <scope>NUCLEOTIDE SEQUENCE</scope>
    <source>
        <strain evidence="3">CHK158-818</strain>
    </source>
</reference>
<dbReference type="Gene3D" id="3.40.50.2300">
    <property type="match status" value="1"/>
</dbReference>
<dbReference type="GO" id="GO:0046685">
    <property type="term" value="P:response to arsenic-containing substance"/>
    <property type="evidence" value="ECO:0007669"/>
    <property type="project" value="UniProtKB-KW"/>
</dbReference>
<dbReference type="SUPFAM" id="SSF52788">
    <property type="entry name" value="Phosphotyrosine protein phosphatases I"/>
    <property type="match status" value="1"/>
</dbReference>
<evidence type="ECO:0000256" key="1">
    <source>
        <dbReference type="ARBA" id="ARBA00022849"/>
    </source>
</evidence>